<evidence type="ECO:0000313" key="11">
    <source>
        <dbReference type="EMBL" id="PSC67750.1"/>
    </source>
</evidence>
<dbReference type="InterPro" id="IPR010908">
    <property type="entry name" value="Longin_dom"/>
</dbReference>
<dbReference type="PANTHER" id="PTHR45806">
    <property type="entry name" value="SYNAPTOBREVIN HOMOLOG YKT6"/>
    <property type="match status" value="1"/>
</dbReference>
<keyword evidence="13" id="KW-1185">Reference proteome</keyword>
<dbReference type="Pfam" id="PF00957">
    <property type="entry name" value="Synaptobrevin"/>
    <property type="match status" value="1"/>
</dbReference>
<evidence type="ECO:0000256" key="3">
    <source>
        <dbReference type="ARBA" id="ARBA00023136"/>
    </source>
</evidence>
<dbReference type="SUPFAM" id="SSF64356">
    <property type="entry name" value="SNARE-like"/>
    <property type="match status" value="1"/>
</dbReference>
<proteinExistence type="inferred from homology"/>
<keyword evidence="8" id="KW-0175">Coiled coil</keyword>
<dbReference type="PROSITE" id="PS00417">
    <property type="entry name" value="SYNAPTOBREVIN"/>
    <property type="match status" value="1"/>
</dbReference>
<evidence type="ECO:0000259" key="9">
    <source>
        <dbReference type="PROSITE" id="PS50859"/>
    </source>
</evidence>
<protein>
    <submittedName>
        <fullName evidence="12">VAMP YKT61 isoform A</fullName>
    </submittedName>
    <submittedName>
        <fullName evidence="11">VAMP YKT61 isoform B</fullName>
    </submittedName>
</protein>
<accession>A0A2P6V0X7</accession>
<dbReference type="CDD" id="cd14824">
    <property type="entry name" value="Longin"/>
    <property type="match status" value="1"/>
</dbReference>
<dbReference type="EMBL" id="LHPF02000049">
    <property type="protein sequence ID" value="PSC67751.1"/>
    <property type="molecule type" value="Genomic_DNA"/>
</dbReference>
<dbReference type="Gene3D" id="3.30.450.50">
    <property type="entry name" value="Longin domain"/>
    <property type="match status" value="1"/>
</dbReference>
<reference evidence="11 13" key="1">
    <citation type="journal article" date="2018" name="Plant J.">
        <title>Genome sequences of Chlorella sorokiniana UTEX 1602 and Micractinium conductrix SAG 241.80: implications to maltose excretion by a green alga.</title>
        <authorList>
            <person name="Arriola M.B."/>
            <person name="Velmurugan N."/>
            <person name="Zhang Y."/>
            <person name="Plunkett M.H."/>
            <person name="Hondzo H."/>
            <person name="Barney B.M."/>
        </authorList>
    </citation>
    <scope>NUCLEOTIDE SEQUENCE [LARGE SCALE GENOMIC DNA]</scope>
    <source>
        <strain evidence="11 13">SAG 241.80</strain>
    </source>
</reference>
<dbReference type="Proteomes" id="UP000239649">
    <property type="component" value="Unassembled WGS sequence"/>
</dbReference>
<gene>
    <name evidence="11" type="ORF">C2E20_8605</name>
</gene>
<keyword evidence="6" id="KW-0636">Prenylation</keyword>
<dbReference type="PROSITE" id="PS50859">
    <property type="entry name" value="LONGIN"/>
    <property type="match status" value="1"/>
</dbReference>
<dbReference type="PROSITE" id="PS50892">
    <property type="entry name" value="V_SNARE"/>
    <property type="match status" value="1"/>
</dbReference>
<dbReference type="GO" id="GO:0006888">
    <property type="term" value="P:endoplasmic reticulum to Golgi vesicle-mediated transport"/>
    <property type="evidence" value="ECO:0007669"/>
    <property type="project" value="TreeGrafter"/>
</dbReference>
<dbReference type="OrthoDB" id="27923at2759"/>
<dbReference type="GO" id="GO:0016020">
    <property type="term" value="C:membrane"/>
    <property type="evidence" value="ECO:0007669"/>
    <property type="project" value="InterPro"/>
</dbReference>
<keyword evidence="2" id="KW-0488">Methylation</keyword>
<dbReference type="AlphaFoldDB" id="A0A2P6V0X7"/>
<organism evidence="11 13">
    <name type="scientific">Micractinium conductrix</name>
    <dbReference type="NCBI Taxonomy" id="554055"/>
    <lineage>
        <taxon>Eukaryota</taxon>
        <taxon>Viridiplantae</taxon>
        <taxon>Chlorophyta</taxon>
        <taxon>core chlorophytes</taxon>
        <taxon>Trebouxiophyceae</taxon>
        <taxon>Chlorellales</taxon>
        <taxon>Chlorellaceae</taxon>
        <taxon>Chlorella clade</taxon>
        <taxon>Micractinium</taxon>
    </lineage>
</organism>
<evidence type="ECO:0000256" key="5">
    <source>
        <dbReference type="ARBA" id="ARBA00023288"/>
    </source>
</evidence>
<dbReference type="SMART" id="SM01270">
    <property type="entry name" value="Longin"/>
    <property type="match status" value="1"/>
</dbReference>
<dbReference type="GO" id="GO:0005794">
    <property type="term" value="C:Golgi apparatus"/>
    <property type="evidence" value="ECO:0007669"/>
    <property type="project" value="TreeGrafter"/>
</dbReference>
<dbReference type="Pfam" id="PF13774">
    <property type="entry name" value="Longin"/>
    <property type="match status" value="1"/>
</dbReference>
<comment type="similarity">
    <text evidence="1">Belongs to the synaptobrevin family.</text>
</comment>
<evidence type="ECO:0000256" key="4">
    <source>
        <dbReference type="ARBA" id="ARBA00023139"/>
    </source>
</evidence>
<evidence type="ECO:0000256" key="1">
    <source>
        <dbReference type="ARBA" id="ARBA00008025"/>
    </source>
</evidence>
<evidence type="ECO:0000256" key="2">
    <source>
        <dbReference type="ARBA" id="ARBA00022481"/>
    </source>
</evidence>
<dbReference type="GO" id="GO:0005484">
    <property type="term" value="F:SNAP receptor activity"/>
    <property type="evidence" value="ECO:0007669"/>
    <property type="project" value="TreeGrafter"/>
</dbReference>
<evidence type="ECO:0000256" key="8">
    <source>
        <dbReference type="PROSITE-ProRule" id="PRU00290"/>
    </source>
</evidence>
<dbReference type="SUPFAM" id="SSF58038">
    <property type="entry name" value="SNARE fusion complex"/>
    <property type="match status" value="1"/>
</dbReference>
<dbReference type="InterPro" id="IPR001388">
    <property type="entry name" value="Synaptobrevin-like"/>
</dbReference>
<evidence type="ECO:0000256" key="7">
    <source>
        <dbReference type="ARBA" id="ARBA00046278"/>
    </source>
</evidence>
<comment type="subcellular location">
    <subcellularLocation>
        <location evidence="7">Endomembrane system</location>
        <topology evidence="7">Lipid-anchor</topology>
        <orientation evidence="7">Cytoplasmic side</orientation>
    </subcellularLocation>
</comment>
<evidence type="ECO:0000256" key="6">
    <source>
        <dbReference type="ARBA" id="ARBA00023289"/>
    </source>
</evidence>
<feature type="domain" description="V-SNARE coiled-coil homology" evidence="10">
    <location>
        <begin position="141"/>
        <end position="201"/>
    </location>
</feature>
<feature type="domain" description="Longin" evidence="9">
    <location>
        <begin position="8"/>
        <end position="103"/>
    </location>
</feature>
<keyword evidence="5" id="KW-0449">Lipoprotein</keyword>
<dbReference type="Gene3D" id="1.20.5.110">
    <property type="match status" value="1"/>
</dbReference>
<dbReference type="EMBL" id="LHPF02000049">
    <property type="protein sequence ID" value="PSC67750.1"/>
    <property type="molecule type" value="Genomic_DNA"/>
</dbReference>
<dbReference type="PANTHER" id="PTHR45806:SF1">
    <property type="entry name" value="SYNAPTOBREVIN HOMOLOG YKT6"/>
    <property type="match status" value="1"/>
</dbReference>
<evidence type="ECO:0000259" key="10">
    <source>
        <dbReference type="PROSITE" id="PS50892"/>
    </source>
</evidence>
<name>A0A2P6V0X7_9CHLO</name>
<evidence type="ECO:0000313" key="13">
    <source>
        <dbReference type="Proteomes" id="UP000239649"/>
    </source>
</evidence>
<dbReference type="STRING" id="554055.A0A2P6V0X7"/>
<keyword evidence="4" id="KW-0564">Palmitate</keyword>
<keyword evidence="3" id="KW-0472">Membrane</keyword>
<dbReference type="InterPro" id="IPR011012">
    <property type="entry name" value="Longin-like_dom_sf"/>
</dbReference>
<sequence length="201" mass="22591">MVKLTSIQIYKYNGPDKDPFLLGSSADLSSFGFFQRGTVGEMLHFVGRTVARKTTVGQRQTVQQEEYYCHVHNRDGLVGIAFVDADYPARAGFCVVQKVLEDFQLLRGDAWRGATTDDATQADALLQDALQKYQNPEAADKLAKILRDLDETKIILHKTIESVLDRGEKLDQLVDKSADLSMASQLFYKQARKANSCCRFM</sequence>
<dbReference type="InterPro" id="IPR042855">
    <property type="entry name" value="V_SNARE_CC"/>
</dbReference>
<evidence type="ECO:0000313" key="12">
    <source>
        <dbReference type="EMBL" id="PSC67751.1"/>
    </source>
</evidence>
<reference evidence="11" key="2">
    <citation type="submission" date="2018-02" db="EMBL/GenBank/DDBJ databases">
        <authorList>
            <person name="Cohen D.B."/>
            <person name="Kent A.D."/>
        </authorList>
    </citation>
    <scope>NUCLEOTIDE SEQUENCE</scope>
    <source>
        <strain evidence="11">SAG 241.80</strain>
    </source>
</reference>
<comment type="caution">
    <text evidence="11">The sequence shown here is derived from an EMBL/GenBank/DDBJ whole genome shotgun (WGS) entry which is preliminary data.</text>
</comment>